<dbReference type="RefSeq" id="WP_227569002.1">
    <property type="nucleotide sequence ID" value="NZ_CP101988.1"/>
</dbReference>
<reference evidence="2 3" key="1">
    <citation type="submission" date="2022-07" db="EMBL/GenBank/DDBJ databases">
        <title>Novel species in genus cellulomonas.</title>
        <authorList>
            <person name="Ye L."/>
        </authorList>
    </citation>
    <scope>NUCLEOTIDE SEQUENCE [LARGE SCALE GENOMIC DNA]</scope>
    <source>
        <strain evidence="3">zg-Y338</strain>
    </source>
</reference>
<evidence type="ECO:0000313" key="2">
    <source>
        <dbReference type="EMBL" id="UUI76713.1"/>
    </source>
</evidence>
<accession>A0ABY5L4D7</accession>
<dbReference type="Proteomes" id="UP001316189">
    <property type="component" value="Chromosome"/>
</dbReference>
<protein>
    <submittedName>
        <fullName evidence="2">Uncharacterized protein</fullName>
    </submittedName>
</protein>
<gene>
    <name evidence="2" type="ORF">NP064_07480</name>
</gene>
<feature type="transmembrane region" description="Helical" evidence="1">
    <location>
        <begin position="45"/>
        <end position="64"/>
    </location>
</feature>
<name>A0ABY5L4D7_9CELL</name>
<organism evidence="2 3">
    <name type="scientific">Cellulomonas chengniuliangii</name>
    <dbReference type="NCBI Taxonomy" id="2968084"/>
    <lineage>
        <taxon>Bacteria</taxon>
        <taxon>Bacillati</taxon>
        <taxon>Actinomycetota</taxon>
        <taxon>Actinomycetes</taxon>
        <taxon>Micrococcales</taxon>
        <taxon>Cellulomonadaceae</taxon>
        <taxon>Cellulomonas</taxon>
    </lineage>
</organism>
<sequence>MAPDDTSDPRPAPPEARPVLYVLCFGLLMLGFWLISLGFTHANGWVFGAGILSCTLAFFIPVAIGDRDRG</sequence>
<evidence type="ECO:0000313" key="3">
    <source>
        <dbReference type="Proteomes" id="UP001316189"/>
    </source>
</evidence>
<dbReference type="EMBL" id="CP101988">
    <property type="protein sequence ID" value="UUI76713.1"/>
    <property type="molecule type" value="Genomic_DNA"/>
</dbReference>
<keyword evidence="1" id="KW-0472">Membrane</keyword>
<proteinExistence type="predicted"/>
<keyword evidence="3" id="KW-1185">Reference proteome</keyword>
<evidence type="ECO:0000256" key="1">
    <source>
        <dbReference type="SAM" id="Phobius"/>
    </source>
</evidence>
<keyword evidence="1" id="KW-0812">Transmembrane</keyword>
<feature type="transmembrane region" description="Helical" evidence="1">
    <location>
        <begin position="19"/>
        <end position="39"/>
    </location>
</feature>
<keyword evidence="1" id="KW-1133">Transmembrane helix</keyword>